<evidence type="ECO:0000256" key="3">
    <source>
        <dbReference type="ARBA" id="ARBA00022801"/>
    </source>
</evidence>
<dbReference type="GO" id="GO:0005615">
    <property type="term" value="C:extracellular space"/>
    <property type="evidence" value="ECO:0007669"/>
    <property type="project" value="TreeGrafter"/>
</dbReference>
<sequence length="639" mass="63491">MRFLGFAPRLAFAAAFVPAVRAAAVPVSVEGAAVTPETTPLPDVGEAIPNSNLIFLKPGADNERFKTWIQGLVADATTGEITIADIGATGGNDIAPTNTEGSVPDPVSTGAVTTSVAPVIEREINVEAADLSVISGNFDNALVELVKARPEVAGVVTHNDFEGRASFGVTTVSNTANANDDHGHGTHVGAIVAGATFGVAKKANLVAVKVCSANGKCTTLDILEGIFWAMSDAGSKPPGKYLANLSIGGSPDAAMDLAVQIAMDAGMPFAVAAGNNAVDACTVSPGRIPGAVTVAASGPQDLMANFSNFGACVDVVAPGVSILSASNAGDDAAATRSGTSMSSPFAAGVLALIAGQNSFTAQQLTNAVVQMATTDAVQNLTAGTPNVLLFNGGSPEANTASIIASTSGNGVSTATTDALTSAIATALTSTTDELTSTADALTSTADALTSTADALTSTADALTSTADALTSTADALTSTADALTSTADALTSTPDALTSTPDGLTSTDEALTSTADAPTSTPDALTSTPAALTSTADALTSTADALTSTADAPTSTTSTTNVATLNTDAPTSTTDVLTLTTDAPSSSTDAPTSTSDAPSSNTAGAFIQNVVLSEAESTTASQFSFRKILRYRRPIQFQT</sequence>
<feature type="compositionally biased region" description="Low complexity" evidence="6">
    <location>
        <begin position="571"/>
        <end position="600"/>
    </location>
</feature>
<dbReference type="InterPro" id="IPR015500">
    <property type="entry name" value="Peptidase_S8_subtilisin-rel"/>
</dbReference>
<evidence type="ECO:0000313" key="9">
    <source>
        <dbReference type="EMBL" id="KAG5459588.1"/>
    </source>
</evidence>
<dbReference type="AlphaFoldDB" id="A0A8H7ZV30"/>
<keyword evidence="3" id="KW-0378">Hydrolase</keyword>
<dbReference type="GO" id="GO:0004252">
    <property type="term" value="F:serine-type endopeptidase activity"/>
    <property type="evidence" value="ECO:0007669"/>
    <property type="project" value="InterPro"/>
</dbReference>
<dbReference type="PRINTS" id="PR00723">
    <property type="entry name" value="SUBTILISIN"/>
</dbReference>
<keyword evidence="7" id="KW-0732">Signal</keyword>
<dbReference type="Proteomes" id="UP000673691">
    <property type="component" value="Unassembled WGS sequence"/>
</dbReference>
<dbReference type="InterPro" id="IPR023828">
    <property type="entry name" value="Peptidase_S8_Ser-AS"/>
</dbReference>
<feature type="chain" id="PRO_5034038625" evidence="7">
    <location>
        <begin position="23"/>
        <end position="639"/>
    </location>
</feature>
<dbReference type="EMBL" id="JAEFCI010006593">
    <property type="protein sequence ID" value="KAG5459588.1"/>
    <property type="molecule type" value="Genomic_DNA"/>
</dbReference>
<feature type="compositionally biased region" description="Polar residues" evidence="6">
    <location>
        <begin position="499"/>
        <end position="516"/>
    </location>
</feature>
<evidence type="ECO:0000256" key="1">
    <source>
        <dbReference type="ARBA" id="ARBA00011073"/>
    </source>
</evidence>
<comment type="caution">
    <text evidence="5">Lacks conserved residue(s) required for the propagation of feature annotation.</text>
</comment>
<dbReference type="CDD" id="cd04077">
    <property type="entry name" value="Peptidases_S8_PCSK9_ProteinaseK_like"/>
    <property type="match status" value="1"/>
</dbReference>
<dbReference type="PANTHER" id="PTHR43806:SF11">
    <property type="entry name" value="CEREVISIN-RELATED"/>
    <property type="match status" value="1"/>
</dbReference>
<organism evidence="9 10">
    <name type="scientific">Olpidium bornovanus</name>
    <dbReference type="NCBI Taxonomy" id="278681"/>
    <lineage>
        <taxon>Eukaryota</taxon>
        <taxon>Fungi</taxon>
        <taxon>Fungi incertae sedis</taxon>
        <taxon>Olpidiomycota</taxon>
        <taxon>Olpidiomycotina</taxon>
        <taxon>Olpidiomycetes</taxon>
        <taxon>Olpidiales</taxon>
        <taxon>Olpidiaceae</taxon>
        <taxon>Olpidium</taxon>
    </lineage>
</organism>
<keyword evidence="10" id="KW-1185">Reference proteome</keyword>
<evidence type="ECO:0000259" key="8">
    <source>
        <dbReference type="Pfam" id="PF00082"/>
    </source>
</evidence>
<dbReference type="PROSITE" id="PS00138">
    <property type="entry name" value="SUBTILASE_SER"/>
    <property type="match status" value="1"/>
</dbReference>
<dbReference type="SUPFAM" id="SSF52743">
    <property type="entry name" value="Subtilisin-like"/>
    <property type="match status" value="1"/>
</dbReference>
<feature type="compositionally biased region" description="Polar residues" evidence="6">
    <location>
        <begin position="561"/>
        <end position="570"/>
    </location>
</feature>
<feature type="domain" description="Peptidase S8/S53" evidence="8">
    <location>
        <begin position="168"/>
        <end position="376"/>
    </location>
</feature>
<dbReference type="InterPro" id="IPR050131">
    <property type="entry name" value="Peptidase_S8_subtilisin-like"/>
</dbReference>
<dbReference type="Gene3D" id="3.40.50.200">
    <property type="entry name" value="Peptidase S8/S53 domain"/>
    <property type="match status" value="1"/>
</dbReference>
<evidence type="ECO:0000256" key="4">
    <source>
        <dbReference type="ARBA" id="ARBA00022825"/>
    </source>
</evidence>
<feature type="signal peptide" evidence="7">
    <location>
        <begin position="1"/>
        <end position="22"/>
    </location>
</feature>
<protein>
    <submittedName>
        <fullName evidence="9">Peptidase S8/S53 domain-containing protein</fullName>
    </submittedName>
</protein>
<feature type="region of interest" description="Disordered" evidence="6">
    <location>
        <begin position="547"/>
        <end position="601"/>
    </location>
</feature>
<keyword evidence="2" id="KW-0645">Protease</keyword>
<comment type="similarity">
    <text evidence="1 5">Belongs to the peptidase S8 family.</text>
</comment>
<dbReference type="GO" id="GO:0006508">
    <property type="term" value="P:proteolysis"/>
    <property type="evidence" value="ECO:0007669"/>
    <property type="project" value="UniProtKB-KW"/>
</dbReference>
<proteinExistence type="inferred from homology"/>
<feature type="region of interest" description="Disordered" evidence="6">
    <location>
        <begin position="492"/>
        <end position="527"/>
    </location>
</feature>
<evidence type="ECO:0000256" key="6">
    <source>
        <dbReference type="SAM" id="MobiDB-lite"/>
    </source>
</evidence>
<evidence type="ECO:0000313" key="10">
    <source>
        <dbReference type="Proteomes" id="UP000673691"/>
    </source>
</evidence>
<comment type="caution">
    <text evidence="9">The sequence shown here is derived from an EMBL/GenBank/DDBJ whole genome shotgun (WGS) entry which is preliminary data.</text>
</comment>
<dbReference type="PROSITE" id="PS51892">
    <property type="entry name" value="SUBTILASE"/>
    <property type="match status" value="1"/>
</dbReference>
<accession>A0A8H7ZV30</accession>
<dbReference type="PANTHER" id="PTHR43806">
    <property type="entry name" value="PEPTIDASE S8"/>
    <property type="match status" value="1"/>
</dbReference>
<evidence type="ECO:0000256" key="5">
    <source>
        <dbReference type="PROSITE-ProRule" id="PRU01240"/>
    </source>
</evidence>
<dbReference type="InterPro" id="IPR034193">
    <property type="entry name" value="PCSK9_ProteinaseK-like"/>
</dbReference>
<dbReference type="OrthoDB" id="206201at2759"/>
<reference evidence="9 10" key="1">
    <citation type="journal article" name="Sci. Rep.">
        <title>Genome-scale phylogenetic analyses confirm Olpidium as the closest living zoosporic fungus to the non-flagellated, terrestrial fungi.</title>
        <authorList>
            <person name="Chang Y."/>
            <person name="Rochon D."/>
            <person name="Sekimoto S."/>
            <person name="Wang Y."/>
            <person name="Chovatia M."/>
            <person name="Sandor L."/>
            <person name="Salamov A."/>
            <person name="Grigoriev I.V."/>
            <person name="Stajich J.E."/>
            <person name="Spatafora J.W."/>
        </authorList>
    </citation>
    <scope>NUCLEOTIDE SEQUENCE [LARGE SCALE GENOMIC DNA]</scope>
    <source>
        <strain evidence="9">S191</strain>
    </source>
</reference>
<gene>
    <name evidence="9" type="ORF">BJ554DRAFT_8473</name>
</gene>
<keyword evidence="4" id="KW-0720">Serine protease</keyword>
<dbReference type="Gene3D" id="1.20.5.300">
    <property type="match status" value="2"/>
</dbReference>
<name>A0A8H7ZV30_9FUNG</name>
<dbReference type="InterPro" id="IPR036852">
    <property type="entry name" value="Peptidase_S8/S53_dom_sf"/>
</dbReference>
<feature type="compositionally biased region" description="Low complexity" evidence="6">
    <location>
        <begin position="517"/>
        <end position="527"/>
    </location>
</feature>
<feature type="compositionally biased region" description="Low complexity" evidence="6">
    <location>
        <begin position="547"/>
        <end position="560"/>
    </location>
</feature>
<dbReference type="Pfam" id="PF00082">
    <property type="entry name" value="Peptidase_S8"/>
    <property type="match status" value="1"/>
</dbReference>
<evidence type="ECO:0000256" key="7">
    <source>
        <dbReference type="SAM" id="SignalP"/>
    </source>
</evidence>
<evidence type="ECO:0000256" key="2">
    <source>
        <dbReference type="ARBA" id="ARBA00022670"/>
    </source>
</evidence>
<dbReference type="InterPro" id="IPR000209">
    <property type="entry name" value="Peptidase_S8/S53_dom"/>
</dbReference>